<dbReference type="OrthoDB" id="9799175at2"/>
<dbReference type="Pfam" id="PF01022">
    <property type="entry name" value="HTH_5"/>
    <property type="match status" value="1"/>
</dbReference>
<proteinExistence type="predicted"/>
<dbReference type="InterPro" id="IPR051081">
    <property type="entry name" value="HTH_MetalResp_TranReg"/>
</dbReference>
<evidence type="ECO:0000256" key="3">
    <source>
        <dbReference type="ARBA" id="ARBA00023163"/>
    </source>
</evidence>
<accession>A0A1M5A6W1</accession>
<dbReference type="SMART" id="SM00418">
    <property type="entry name" value="HTH_ARSR"/>
    <property type="match status" value="1"/>
</dbReference>
<dbReference type="Proteomes" id="UP000184476">
    <property type="component" value="Unassembled WGS sequence"/>
</dbReference>
<dbReference type="PANTHER" id="PTHR33154:SF33">
    <property type="entry name" value="TRANSCRIPTIONAL REPRESSOR SDPR"/>
    <property type="match status" value="1"/>
</dbReference>
<organism evidence="5 6">
    <name type="scientific">Seinonella peptonophila</name>
    <dbReference type="NCBI Taxonomy" id="112248"/>
    <lineage>
        <taxon>Bacteria</taxon>
        <taxon>Bacillati</taxon>
        <taxon>Bacillota</taxon>
        <taxon>Bacilli</taxon>
        <taxon>Bacillales</taxon>
        <taxon>Thermoactinomycetaceae</taxon>
        <taxon>Seinonella</taxon>
    </lineage>
</organism>
<dbReference type="CDD" id="cd00090">
    <property type="entry name" value="HTH_ARSR"/>
    <property type="match status" value="1"/>
</dbReference>
<keyword evidence="2 5" id="KW-0238">DNA-binding</keyword>
<evidence type="ECO:0000256" key="1">
    <source>
        <dbReference type="ARBA" id="ARBA00023015"/>
    </source>
</evidence>
<dbReference type="InterPro" id="IPR036390">
    <property type="entry name" value="WH_DNA-bd_sf"/>
</dbReference>
<gene>
    <name evidence="5" type="ORF">SAMN05444392_11254</name>
</gene>
<protein>
    <submittedName>
        <fullName evidence="5">DNA-binding transcriptional regulator, ArsR family</fullName>
    </submittedName>
</protein>
<keyword evidence="1" id="KW-0805">Transcription regulation</keyword>
<dbReference type="PANTHER" id="PTHR33154">
    <property type="entry name" value="TRANSCRIPTIONAL REGULATOR, ARSR FAMILY"/>
    <property type="match status" value="1"/>
</dbReference>
<dbReference type="STRING" id="112248.SAMN05444392_11254"/>
<dbReference type="NCBIfam" id="NF033788">
    <property type="entry name" value="HTH_metalloreg"/>
    <property type="match status" value="1"/>
</dbReference>
<dbReference type="PROSITE" id="PS50987">
    <property type="entry name" value="HTH_ARSR_2"/>
    <property type="match status" value="1"/>
</dbReference>
<dbReference type="GO" id="GO:0003677">
    <property type="term" value="F:DNA binding"/>
    <property type="evidence" value="ECO:0007669"/>
    <property type="project" value="UniProtKB-KW"/>
</dbReference>
<evidence type="ECO:0000313" key="6">
    <source>
        <dbReference type="Proteomes" id="UP000184476"/>
    </source>
</evidence>
<evidence type="ECO:0000313" key="5">
    <source>
        <dbReference type="EMBL" id="SHF26048.1"/>
    </source>
</evidence>
<keyword evidence="3" id="KW-0804">Transcription</keyword>
<feature type="domain" description="HTH arsR-type" evidence="4">
    <location>
        <begin position="1"/>
        <end position="93"/>
    </location>
</feature>
<evidence type="ECO:0000256" key="2">
    <source>
        <dbReference type="ARBA" id="ARBA00023125"/>
    </source>
</evidence>
<dbReference type="RefSeq" id="WP_073156699.1">
    <property type="nucleotide sequence ID" value="NZ_FQVL01000012.1"/>
</dbReference>
<dbReference type="EMBL" id="FQVL01000012">
    <property type="protein sequence ID" value="SHF26048.1"/>
    <property type="molecule type" value="Genomic_DNA"/>
</dbReference>
<dbReference type="Gene3D" id="1.10.10.10">
    <property type="entry name" value="Winged helix-like DNA-binding domain superfamily/Winged helix DNA-binding domain"/>
    <property type="match status" value="1"/>
</dbReference>
<evidence type="ECO:0000259" key="4">
    <source>
        <dbReference type="PROSITE" id="PS50987"/>
    </source>
</evidence>
<dbReference type="InterPro" id="IPR001845">
    <property type="entry name" value="HTH_ArsR_DNA-bd_dom"/>
</dbReference>
<dbReference type="AlphaFoldDB" id="A0A1M5A6W1"/>
<reference evidence="5 6" key="1">
    <citation type="submission" date="2016-11" db="EMBL/GenBank/DDBJ databases">
        <authorList>
            <person name="Jaros S."/>
            <person name="Januszkiewicz K."/>
            <person name="Wedrychowicz H."/>
        </authorList>
    </citation>
    <scope>NUCLEOTIDE SEQUENCE [LARGE SCALE GENOMIC DNA]</scope>
    <source>
        <strain evidence="5 6">DSM 44666</strain>
    </source>
</reference>
<dbReference type="GO" id="GO:0003700">
    <property type="term" value="F:DNA-binding transcription factor activity"/>
    <property type="evidence" value="ECO:0007669"/>
    <property type="project" value="InterPro"/>
</dbReference>
<name>A0A1M5A6W1_9BACL</name>
<dbReference type="PRINTS" id="PR00778">
    <property type="entry name" value="HTHARSR"/>
</dbReference>
<keyword evidence="6" id="KW-1185">Reference proteome</keyword>
<dbReference type="SUPFAM" id="SSF46785">
    <property type="entry name" value="Winged helix' DNA-binding domain"/>
    <property type="match status" value="1"/>
</dbReference>
<dbReference type="InterPro" id="IPR036388">
    <property type="entry name" value="WH-like_DNA-bd_sf"/>
</dbReference>
<sequence>MDKEKYTTNLFDVIAEKNRRKMIDLLRVRPMSVGELVELTQLSQPGVSKHLRKLKEIGLVFIDKDSQKHIYHLNAKPLAEIDNWLKPYRKYWSNKLDSLEQLLDEEE</sequence>
<dbReference type="InterPro" id="IPR011991">
    <property type="entry name" value="ArsR-like_HTH"/>
</dbReference>